<accession>A0AAJ6DBY8</accession>
<feature type="compositionally biased region" description="Basic and acidic residues" evidence="5">
    <location>
        <begin position="205"/>
        <end position="215"/>
    </location>
</feature>
<dbReference type="PROSITE" id="PS50850">
    <property type="entry name" value="MFS"/>
    <property type="match status" value="1"/>
</dbReference>
<dbReference type="PANTHER" id="PTHR23526:SF4">
    <property type="entry name" value="INTEGRAL MEMBRANE TRANSPORT PROTEIN"/>
    <property type="match status" value="1"/>
</dbReference>
<feature type="compositionally biased region" description="Polar residues" evidence="5">
    <location>
        <begin position="216"/>
        <end position="225"/>
    </location>
</feature>
<feature type="transmembrane region" description="Helical" evidence="6">
    <location>
        <begin position="270"/>
        <end position="293"/>
    </location>
</feature>
<dbReference type="GO" id="GO:0022857">
    <property type="term" value="F:transmembrane transporter activity"/>
    <property type="evidence" value="ECO:0007669"/>
    <property type="project" value="InterPro"/>
</dbReference>
<proteinExistence type="predicted"/>
<evidence type="ECO:0000313" key="9">
    <source>
        <dbReference type="Proteomes" id="UP001224674"/>
    </source>
</evidence>
<evidence type="ECO:0000256" key="1">
    <source>
        <dbReference type="ARBA" id="ARBA00004651"/>
    </source>
</evidence>
<feature type="region of interest" description="Disordered" evidence="5">
    <location>
        <begin position="199"/>
        <end position="225"/>
    </location>
</feature>
<feature type="domain" description="Major facilitator superfamily (MFS) profile" evidence="7">
    <location>
        <begin position="18"/>
        <end position="422"/>
    </location>
</feature>
<dbReference type="RefSeq" id="WP_279674789.1">
    <property type="nucleotide sequence ID" value="NZ_CP122566.1"/>
</dbReference>
<comment type="subcellular location">
    <subcellularLocation>
        <location evidence="1">Cell membrane</location>
        <topology evidence="1">Multi-pass membrane protein</topology>
    </subcellularLocation>
</comment>
<feature type="transmembrane region" description="Helical" evidence="6">
    <location>
        <begin position="305"/>
        <end position="324"/>
    </location>
</feature>
<evidence type="ECO:0000256" key="6">
    <source>
        <dbReference type="SAM" id="Phobius"/>
    </source>
</evidence>
<dbReference type="Proteomes" id="UP001224674">
    <property type="component" value="Chromosome"/>
</dbReference>
<dbReference type="InterPro" id="IPR052528">
    <property type="entry name" value="Sugar_transport-like"/>
</dbReference>
<evidence type="ECO:0000256" key="5">
    <source>
        <dbReference type="SAM" id="MobiDB-lite"/>
    </source>
</evidence>
<dbReference type="InterPro" id="IPR036259">
    <property type="entry name" value="MFS_trans_sf"/>
</dbReference>
<dbReference type="InterPro" id="IPR011701">
    <property type="entry name" value="MFS"/>
</dbReference>
<evidence type="ECO:0000313" key="8">
    <source>
        <dbReference type="EMBL" id="WGH92924.1"/>
    </source>
</evidence>
<dbReference type="PANTHER" id="PTHR23526">
    <property type="entry name" value="INTEGRAL MEMBRANE TRANSPORT PROTEIN-RELATED"/>
    <property type="match status" value="1"/>
</dbReference>
<evidence type="ECO:0000256" key="3">
    <source>
        <dbReference type="ARBA" id="ARBA00022989"/>
    </source>
</evidence>
<feature type="transmembrane region" description="Helical" evidence="6">
    <location>
        <begin position="178"/>
        <end position="196"/>
    </location>
</feature>
<gene>
    <name evidence="8" type="ORF">QDX21_11605</name>
</gene>
<keyword evidence="4 6" id="KW-0472">Membrane</keyword>
<evidence type="ECO:0000256" key="4">
    <source>
        <dbReference type="ARBA" id="ARBA00023136"/>
    </source>
</evidence>
<dbReference type="Pfam" id="PF07690">
    <property type="entry name" value="MFS_1"/>
    <property type="match status" value="1"/>
</dbReference>
<dbReference type="SUPFAM" id="SSF103473">
    <property type="entry name" value="MFS general substrate transporter"/>
    <property type="match status" value="1"/>
</dbReference>
<organism evidence="8 9">
    <name type="scientific">Auritidibacter ignavus</name>
    <dbReference type="NCBI Taxonomy" id="678932"/>
    <lineage>
        <taxon>Bacteria</taxon>
        <taxon>Bacillati</taxon>
        <taxon>Actinomycetota</taxon>
        <taxon>Actinomycetes</taxon>
        <taxon>Micrococcales</taxon>
        <taxon>Micrococcaceae</taxon>
        <taxon>Auritidibacter</taxon>
    </lineage>
</organism>
<feature type="transmembrane region" description="Helical" evidence="6">
    <location>
        <begin position="17"/>
        <end position="34"/>
    </location>
</feature>
<keyword evidence="9" id="KW-1185">Reference proteome</keyword>
<evidence type="ECO:0000256" key="2">
    <source>
        <dbReference type="ARBA" id="ARBA00022692"/>
    </source>
</evidence>
<feature type="transmembrane region" description="Helical" evidence="6">
    <location>
        <begin position="330"/>
        <end position="348"/>
    </location>
</feature>
<feature type="transmembrane region" description="Helical" evidence="6">
    <location>
        <begin position="109"/>
        <end position="131"/>
    </location>
</feature>
<feature type="transmembrane region" description="Helical" evidence="6">
    <location>
        <begin position="84"/>
        <end position="103"/>
    </location>
</feature>
<protein>
    <submittedName>
        <fullName evidence="8">MFS transporter</fullName>
    </submittedName>
</protein>
<dbReference type="GO" id="GO:0005886">
    <property type="term" value="C:plasma membrane"/>
    <property type="evidence" value="ECO:0007669"/>
    <property type="project" value="UniProtKB-SubCell"/>
</dbReference>
<dbReference type="AlphaFoldDB" id="A0AAJ6DBY8"/>
<dbReference type="InterPro" id="IPR020846">
    <property type="entry name" value="MFS_dom"/>
</dbReference>
<reference evidence="8 9" key="1">
    <citation type="submission" date="2023-03" db="EMBL/GenBank/DDBJ databases">
        <title>Complete genome sequences of several Auritidibacter ignavus strains isolated from ear infections.</title>
        <authorList>
            <person name="Baehr T."/>
            <person name="Baumhoegger A.M."/>
        </authorList>
    </citation>
    <scope>NUCLEOTIDE SEQUENCE [LARGE SCALE GENOMIC DNA]</scope>
    <source>
        <strain evidence="8 9">BABAE-6</strain>
    </source>
</reference>
<feature type="transmembrane region" description="Helical" evidence="6">
    <location>
        <begin position="143"/>
        <end position="166"/>
    </location>
</feature>
<keyword evidence="3 6" id="KW-1133">Transmembrane helix</keyword>
<dbReference type="Gene3D" id="1.20.1250.20">
    <property type="entry name" value="MFS general substrate transporter like domains"/>
    <property type="match status" value="1"/>
</dbReference>
<sequence>MPRSDPRPADRPRSAPGWLWVLVVAAVLTQTGVQLLRPVTSYQLLSFGYGETEIGATTAVYAILPLVLAMPLGRATSVIGDIRWIMICGTVLLGAGGAVLGSATELIGVFAGSILLGVGHLMFTLAGQSVVSRRSSATVMDLGFGLFTAAFSAGQMLGPFLSGLILGSRAEASEITTALWVGSLLCFGAVPLLFGLRGSSSDQDSVARSRNEGDQRTQTGSLPISGTKPTALRILRVPGIASNMFAALAMLAMIDILVAFMPLVGESLGVSPLVIGALLSARGLASVISRVFLPIVTRHVYRNTVLIGAVGISGIAVALVPVVLNDSAVGIVAAGVLISIGGVFLGLGQPLTMTQISQAVPLNWRSPALALRLVGNRVGQVLIPLVAGLVATPWGPAGGIWCASALLLVSATERLGLRRWGPDPDERDRDN</sequence>
<evidence type="ECO:0000259" key="7">
    <source>
        <dbReference type="PROSITE" id="PS50850"/>
    </source>
</evidence>
<feature type="transmembrane region" description="Helical" evidence="6">
    <location>
        <begin position="243"/>
        <end position="264"/>
    </location>
</feature>
<dbReference type="EMBL" id="CP122566">
    <property type="protein sequence ID" value="WGH92924.1"/>
    <property type="molecule type" value="Genomic_DNA"/>
</dbReference>
<name>A0AAJ6DBY8_9MICC</name>
<keyword evidence="2 6" id="KW-0812">Transmembrane</keyword>
<feature type="transmembrane region" description="Helical" evidence="6">
    <location>
        <begin position="54"/>
        <end position="72"/>
    </location>
</feature>